<name>A0A9P9ISZ6_9PLEO</name>
<feature type="signal peptide" evidence="1">
    <location>
        <begin position="1"/>
        <end position="20"/>
    </location>
</feature>
<proteinExistence type="predicted"/>
<evidence type="ECO:0000313" key="3">
    <source>
        <dbReference type="Proteomes" id="UP000700596"/>
    </source>
</evidence>
<feature type="chain" id="PRO_5040407290" evidence="1">
    <location>
        <begin position="21"/>
        <end position="271"/>
    </location>
</feature>
<keyword evidence="3" id="KW-1185">Reference proteome</keyword>
<protein>
    <submittedName>
        <fullName evidence="2">Uncharacterized protein</fullName>
    </submittedName>
</protein>
<gene>
    <name evidence="2" type="ORF">B0J11DRAFT_602225</name>
</gene>
<dbReference type="EMBL" id="JAGMWT010000004">
    <property type="protein sequence ID" value="KAH7130025.1"/>
    <property type="molecule type" value="Genomic_DNA"/>
</dbReference>
<dbReference type="AlphaFoldDB" id="A0A9P9ISZ6"/>
<dbReference type="OrthoDB" id="3523203at2759"/>
<keyword evidence="1" id="KW-0732">Signal</keyword>
<sequence>MKSSFITLLSFLANIAVTSASPFNFEKRQCSCNPLPTPSQCSTSFRYQEPGFAPPGNFKAFKFDDCTAQLSLDKDQYISVIWAFEATYADGSRTEHKPIRDFDTFGVSDPMYPYLGNNFITRYPGNSAFTAIHEFTNVCKGGQAPISWRFLITSPDCFNSGQIPAVDGASRPAKVSGVSIRRVNDAGDFDVSWSAVPRAAAYSVIVQYPVGRDEIGNPYLNVRGARVQATTARIPTTAKSQHVIRSVIVHAVDSRGLWSLTTGVRQVDASW</sequence>
<evidence type="ECO:0000256" key="1">
    <source>
        <dbReference type="SAM" id="SignalP"/>
    </source>
</evidence>
<organism evidence="2 3">
    <name type="scientific">Dendryphion nanum</name>
    <dbReference type="NCBI Taxonomy" id="256645"/>
    <lineage>
        <taxon>Eukaryota</taxon>
        <taxon>Fungi</taxon>
        <taxon>Dikarya</taxon>
        <taxon>Ascomycota</taxon>
        <taxon>Pezizomycotina</taxon>
        <taxon>Dothideomycetes</taxon>
        <taxon>Pleosporomycetidae</taxon>
        <taxon>Pleosporales</taxon>
        <taxon>Torulaceae</taxon>
        <taxon>Dendryphion</taxon>
    </lineage>
</organism>
<accession>A0A9P9ISZ6</accession>
<dbReference type="Proteomes" id="UP000700596">
    <property type="component" value="Unassembled WGS sequence"/>
</dbReference>
<reference evidence="2" key="1">
    <citation type="journal article" date="2021" name="Nat. Commun.">
        <title>Genetic determinants of endophytism in the Arabidopsis root mycobiome.</title>
        <authorList>
            <person name="Mesny F."/>
            <person name="Miyauchi S."/>
            <person name="Thiergart T."/>
            <person name="Pickel B."/>
            <person name="Atanasova L."/>
            <person name="Karlsson M."/>
            <person name="Huettel B."/>
            <person name="Barry K.W."/>
            <person name="Haridas S."/>
            <person name="Chen C."/>
            <person name="Bauer D."/>
            <person name="Andreopoulos W."/>
            <person name="Pangilinan J."/>
            <person name="LaButti K."/>
            <person name="Riley R."/>
            <person name="Lipzen A."/>
            <person name="Clum A."/>
            <person name="Drula E."/>
            <person name="Henrissat B."/>
            <person name="Kohler A."/>
            <person name="Grigoriev I.V."/>
            <person name="Martin F.M."/>
            <person name="Hacquard S."/>
        </authorList>
    </citation>
    <scope>NUCLEOTIDE SEQUENCE</scope>
    <source>
        <strain evidence="2">MPI-CAGE-CH-0243</strain>
    </source>
</reference>
<comment type="caution">
    <text evidence="2">The sequence shown here is derived from an EMBL/GenBank/DDBJ whole genome shotgun (WGS) entry which is preliminary data.</text>
</comment>
<evidence type="ECO:0000313" key="2">
    <source>
        <dbReference type="EMBL" id="KAH7130025.1"/>
    </source>
</evidence>